<keyword evidence="1" id="KW-0677">Repeat</keyword>
<reference evidence="3 4" key="1">
    <citation type="journal article" date="2021" name="Commun. Biol.">
        <title>The genome of Shorea leprosula (Dipterocarpaceae) highlights the ecological relevance of drought in aseasonal tropical rainforests.</title>
        <authorList>
            <person name="Ng K.K.S."/>
            <person name="Kobayashi M.J."/>
            <person name="Fawcett J.A."/>
            <person name="Hatakeyama M."/>
            <person name="Paape T."/>
            <person name="Ng C.H."/>
            <person name="Ang C.C."/>
            <person name="Tnah L.H."/>
            <person name="Lee C.T."/>
            <person name="Nishiyama T."/>
            <person name="Sese J."/>
            <person name="O'Brien M.J."/>
            <person name="Copetti D."/>
            <person name="Mohd Noor M.I."/>
            <person name="Ong R.C."/>
            <person name="Putra M."/>
            <person name="Sireger I.Z."/>
            <person name="Indrioko S."/>
            <person name="Kosugi Y."/>
            <person name="Izuno A."/>
            <person name="Isagi Y."/>
            <person name="Lee S.L."/>
            <person name="Shimizu K.K."/>
        </authorList>
    </citation>
    <scope>NUCLEOTIDE SEQUENCE [LARGE SCALE GENOMIC DNA]</scope>
    <source>
        <strain evidence="3">214</strain>
    </source>
</reference>
<dbReference type="FunFam" id="1.25.40.10:FF:000344">
    <property type="entry name" value="Pentatricopeptide repeat-containing protein"/>
    <property type="match status" value="1"/>
</dbReference>
<dbReference type="InterPro" id="IPR046960">
    <property type="entry name" value="PPR_At4g14850-like_plant"/>
</dbReference>
<comment type="caution">
    <text evidence="3">The sequence shown here is derived from an EMBL/GenBank/DDBJ whole genome shotgun (WGS) entry which is preliminary data.</text>
</comment>
<feature type="repeat" description="PPR" evidence="2">
    <location>
        <begin position="277"/>
        <end position="311"/>
    </location>
</feature>
<evidence type="ECO:0000313" key="4">
    <source>
        <dbReference type="Proteomes" id="UP001054252"/>
    </source>
</evidence>
<dbReference type="SUPFAM" id="SSF48452">
    <property type="entry name" value="TPR-like"/>
    <property type="match status" value="1"/>
</dbReference>
<proteinExistence type="predicted"/>
<evidence type="ECO:0000256" key="1">
    <source>
        <dbReference type="ARBA" id="ARBA00022737"/>
    </source>
</evidence>
<dbReference type="PANTHER" id="PTHR47926">
    <property type="entry name" value="PENTATRICOPEPTIDE REPEAT-CONTAINING PROTEIN"/>
    <property type="match status" value="1"/>
</dbReference>
<dbReference type="GO" id="GO:0003723">
    <property type="term" value="F:RNA binding"/>
    <property type="evidence" value="ECO:0007669"/>
    <property type="project" value="InterPro"/>
</dbReference>
<evidence type="ECO:0008006" key="5">
    <source>
        <dbReference type="Google" id="ProtNLM"/>
    </source>
</evidence>
<dbReference type="Pfam" id="PF01535">
    <property type="entry name" value="PPR"/>
    <property type="match status" value="7"/>
</dbReference>
<gene>
    <name evidence="3" type="ORF">SLEP1_g37122</name>
</gene>
<name>A0AAV5KTR3_9ROSI</name>
<dbReference type="InterPro" id="IPR002885">
    <property type="entry name" value="PPR_rpt"/>
</dbReference>
<feature type="repeat" description="PPR" evidence="2">
    <location>
        <begin position="477"/>
        <end position="511"/>
    </location>
</feature>
<organism evidence="3 4">
    <name type="scientific">Rubroshorea leprosula</name>
    <dbReference type="NCBI Taxonomy" id="152421"/>
    <lineage>
        <taxon>Eukaryota</taxon>
        <taxon>Viridiplantae</taxon>
        <taxon>Streptophyta</taxon>
        <taxon>Embryophyta</taxon>
        <taxon>Tracheophyta</taxon>
        <taxon>Spermatophyta</taxon>
        <taxon>Magnoliopsida</taxon>
        <taxon>eudicotyledons</taxon>
        <taxon>Gunneridae</taxon>
        <taxon>Pentapetalae</taxon>
        <taxon>rosids</taxon>
        <taxon>malvids</taxon>
        <taxon>Malvales</taxon>
        <taxon>Dipterocarpaceae</taxon>
        <taxon>Rubroshorea</taxon>
    </lineage>
</organism>
<dbReference type="Pfam" id="PF13041">
    <property type="entry name" value="PPR_2"/>
    <property type="match status" value="4"/>
</dbReference>
<dbReference type="Proteomes" id="UP001054252">
    <property type="component" value="Unassembled WGS sequence"/>
</dbReference>
<dbReference type="EMBL" id="BPVZ01000078">
    <property type="protein sequence ID" value="GKV28020.1"/>
    <property type="molecule type" value="Genomic_DNA"/>
</dbReference>
<keyword evidence="4" id="KW-1185">Reference proteome</keyword>
<feature type="repeat" description="PPR" evidence="2">
    <location>
        <begin position="76"/>
        <end position="110"/>
    </location>
</feature>
<dbReference type="AlphaFoldDB" id="A0AAV5KTR3"/>
<protein>
    <recommendedName>
        <fullName evidence="5">Pentatricopeptide repeat-containing protein</fullName>
    </recommendedName>
</protein>
<dbReference type="FunFam" id="1.25.40.10:FF:001093">
    <property type="entry name" value="Pentatricopeptide repeat-containing protein At2g34400"/>
    <property type="match status" value="1"/>
</dbReference>
<dbReference type="PROSITE" id="PS51375">
    <property type="entry name" value="PPR"/>
    <property type="match status" value="7"/>
</dbReference>
<dbReference type="NCBIfam" id="TIGR00756">
    <property type="entry name" value="PPR"/>
    <property type="match status" value="5"/>
</dbReference>
<dbReference type="FunFam" id="1.25.40.10:FF:000073">
    <property type="entry name" value="Pentatricopeptide repeat-containing protein chloroplastic"/>
    <property type="match status" value="1"/>
</dbReference>
<feature type="repeat" description="PPR" evidence="2">
    <location>
        <begin position="379"/>
        <end position="413"/>
    </location>
</feature>
<sequence length="828" mass="91777">MMKKTLPFFDPFLFFTDRTKPRPFTIANTKILHAQFLKMALLQSDFFVANSLLDWYCKSGSIYNAAKLFDGITQRSVVSWNTMISGYNENSLFDDSWRMFRRMHSLGLGPDETTYGRVLSACNALQAILCGKQVYSLAVKNGFFSNGYVRARMIDLFEKNSCFEEALKVFYDISCENVICWNAIISGAVRNGKNWVALDVFCQMGHGLLVPNSFTFSSVLTACAALEELDTGKGIQGCIIKHGSGDVFVSTAIVDFYAKCGEMSEAVKEFSQIPTRNVVSWTAIISGFMKKGDSVNALKFFKEMINMKEEINNYTLTSVISACAKPGMIGEAVQIHSWILKSGFYFNSVIQAALISLYSKLGFIVLSEMVFNEMEDISHSNTWAVLISSFAQSQSSHRAIELLQMMLQKGLQPDRFCASSIFGVIESINMGRQMHCYVHKTGLVCYPSVGSSLFTMYSKCGSLEESFKVFQKIHVRDNISWTSMIAGFVEYGCANEAIQLFKEMLSEEAKPDQMSLVVALSAFSSLRSLSRGKEIHGYAFRAGLGKETLIGGSLINLYSKCSALGLAQRVFDILPLKDEISGSSLISGYVQNGAIALLNKLGIGIQLHALIIRLGFNSEVSVGSSLITMYSKCGSIEDCQKAFFEINQPDLIGWTTMISSYAEHGRGAEALKVYELMRKEGIKPDSVTLSGILSACSYNGLVEEGYFYFNSMLKEYGIEPGNRHYACMVDILGRAGRLRDAEKFINNMPIEPDALVWETLLAACKTHGNIELGKLAAKRVMELEPSHDGAYVSLSNICADLGHWKGVLEIRNLMEGTGLRKEPGWSLV</sequence>
<evidence type="ECO:0000256" key="2">
    <source>
        <dbReference type="PROSITE-ProRule" id="PRU00708"/>
    </source>
</evidence>
<dbReference type="PANTHER" id="PTHR47926:SF496">
    <property type="entry name" value="PENTACOTRIPEPTIDE-REPEAT REGION OF PRORP DOMAIN-CONTAINING PROTEIN"/>
    <property type="match status" value="1"/>
</dbReference>
<dbReference type="GO" id="GO:0009451">
    <property type="term" value="P:RNA modification"/>
    <property type="evidence" value="ECO:0007669"/>
    <property type="project" value="InterPro"/>
</dbReference>
<dbReference type="Gene3D" id="1.25.40.10">
    <property type="entry name" value="Tetratricopeptide repeat domain"/>
    <property type="match status" value="7"/>
</dbReference>
<feature type="repeat" description="PPR" evidence="2">
    <location>
        <begin position="650"/>
        <end position="684"/>
    </location>
</feature>
<evidence type="ECO:0000313" key="3">
    <source>
        <dbReference type="EMBL" id="GKV28020.1"/>
    </source>
</evidence>
<feature type="repeat" description="PPR" evidence="2">
    <location>
        <begin position="312"/>
        <end position="346"/>
    </location>
</feature>
<dbReference type="InterPro" id="IPR046848">
    <property type="entry name" value="E_motif"/>
</dbReference>
<accession>A0AAV5KTR3</accession>
<dbReference type="Pfam" id="PF20431">
    <property type="entry name" value="E_motif"/>
    <property type="match status" value="1"/>
</dbReference>
<feature type="repeat" description="PPR" evidence="2">
    <location>
        <begin position="685"/>
        <end position="720"/>
    </location>
</feature>
<dbReference type="InterPro" id="IPR011990">
    <property type="entry name" value="TPR-like_helical_dom_sf"/>
</dbReference>